<keyword evidence="1" id="KW-0472">Membrane</keyword>
<evidence type="ECO:0000313" key="3">
    <source>
        <dbReference type="Proteomes" id="UP001446205"/>
    </source>
</evidence>
<keyword evidence="3" id="KW-1185">Reference proteome</keyword>
<gene>
    <name evidence="2" type="ORF">WOB96_13305</name>
</gene>
<evidence type="ECO:0008006" key="4">
    <source>
        <dbReference type="Google" id="ProtNLM"/>
    </source>
</evidence>
<keyword evidence="1" id="KW-0812">Transmembrane</keyword>
<comment type="caution">
    <text evidence="2">The sequence shown here is derived from an EMBL/GenBank/DDBJ whole genome shotgun (WGS) entry which is preliminary data.</text>
</comment>
<protein>
    <recommendedName>
        <fullName evidence="4">DUF3309 domain-containing protein</fullName>
    </recommendedName>
</protein>
<dbReference type="Proteomes" id="UP001446205">
    <property type="component" value="Unassembled WGS sequence"/>
</dbReference>
<sequence>MTYGLVGLVIAVLLAALLLKSVYVGGLGGIVLLVLLVLLLTGRL</sequence>
<dbReference type="EMBL" id="JBBPCO010000015">
    <property type="protein sequence ID" value="MEK8090729.1"/>
    <property type="molecule type" value="Genomic_DNA"/>
</dbReference>
<dbReference type="RefSeq" id="WP_341371785.1">
    <property type="nucleotide sequence ID" value="NZ_JBBPCO010000015.1"/>
</dbReference>
<evidence type="ECO:0000256" key="1">
    <source>
        <dbReference type="SAM" id="Phobius"/>
    </source>
</evidence>
<organism evidence="2 3">
    <name type="scientific">Thermithiobacillus plumbiphilus</name>
    <dbReference type="NCBI Taxonomy" id="1729899"/>
    <lineage>
        <taxon>Bacteria</taxon>
        <taxon>Pseudomonadati</taxon>
        <taxon>Pseudomonadota</taxon>
        <taxon>Acidithiobacillia</taxon>
        <taxon>Acidithiobacillales</taxon>
        <taxon>Thermithiobacillaceae</taxon>
        <taxon>Thermithiobacillus</taxon>
    </lineage>
</organism>
<evidence type="ECO:0000313" key="2">
    <source>
        <dbReference type="EMBL" id="MEK8090729.1"/>
    </source>
</evidence>
<keyword evidence="1" id="KW-1133">Transmembrane helix</keyword>
<proteinExistence type="predicted"/>
<name>A0ABU9DB30_9PROT</name>
<feature type="transmembrane region" description="Helical" evidence="1">
    <location>
        <begin position="6"/>
        <end position="39"/>
    </location>
</feature>
<accession>A0ABU9DB30</accession>
<reference evidence="2 3" key="1">
    <citation type="submission" date="2024-04" db="EMBL/GenBank/DDBJ databases">
        <authorList>
            <person name="Abashina T."/>
            <person name="Shaikin A."/>
        </authorList>
    </citation>
    <scope>NUCLEOTIDE SEQUENCE [LARGE SCALE GENOMIC DNA]</scope>
    <source>
        <strain evidence="2 3">AAFK</strain>
    </source>
</reference>